<feature type="region of interest" description="Disordered" evidence="2">
    <location>
        <begin position="158"/>
        <end position="189"/>
    </location>
</feature>
<evidence type="ECO:0000256" key="2">
    <source>
        <dbReference type="SAM" id="MobiDB-lite"/>
    </source>
</evidence>
<comment type="caution">
    <text evidence="3">The sequence shown here is derived from an EMBL/GenBank/DDBJ whole genome shotgun (WGS) entry which is preliminary data.</text>
</comment>
<accession>A0A9P6L5G5</accession>
<keyword evidence="1" id="KW-0802">TPR repeat</keyword>
<dbReference type="PANTHER" id="PTHR47691">
    <property type="entry name" value="REGULATOR-RELATED"/>
    <property type="match status" value="1"/>
</dbReference>
<name>A0A9P6L5G5_9AGAM</name>
<dbReference type="PANTHER" id="PTHR47691:SF3">
    <property type="entry name" value="HTH-TYPE TRANSCRIPTIONAL REGULATOR RV0890C-RELATED"/>
    <property type="match status" value="1"/>
</dbReference>
<evidence type="ECO:0000313" key="4">
    <source>
        <dbReference type="Proteomes" id="UP000736335"/>
    </source>
</evidence>
<dbReference type="PROSITE" id="PS50005">
    <property type="entry name" value="TPR"/>
    <property type="match status" value="1"/>
</dbReference>
<gene>
    <name evidence="3" type="ORF">BJ322DRAFT_1110019</name>
</gene>
<dbReference type="InterPro" id="IPR019734">
    <property type="entry name" value="TPR_rpt"/>
</dbReference>
<evidence type="ECO:0000313" key="3">
    <source>
        <dbReference type="EMBL" id="KAF9783125.1"/>
    </source>
</evidence>
<feature type="compositionally biased region" description="Polar residues" evidence="2">
    <location>
        <begin position="158"/>
        <end position="181"/>
    </location>
</feature>
<evidence type="ECO:0000256" key="1">
    <source>
        <dbReference type="PROSITE-ProRule" id="PRU00339"/>
    </source>
</evidence>
<dbReference type="InterPro" id="IPR059179">
    <property type="entry name" value="MLKL-like_MCAfunc"/>
</dbReference>
<feature type="repeat" description="TPR" evidence="1">
    <location>
        <begin position="743"/>
        <end position="776"/>
    </location>
</feature>
<dbReference type="Gene3D" id="3.40.50.300">
    <property type="entry name" value="P-loop containing nucleotide triphosphate hydrolases"/>
    <property type="match status" value="1"/>
</dbReference>
<dbReference type="SUPFAM" id="SSF48452">
    <property type="entry name" value="TPR-like"/>
    <property type="match status" value="1"/>
</dbReference>
<sequence length="910" mass="101816">MASTSQGHDGRDGLSSTLDSDIQVINRARDTSGIPPAQDAFDSAGALLTTIRDPMFNKQEYIDLGRLCAGVCKALDRGSKGRRLDEVSPSALEAIGELTTTVARIQREIVKLGKRNAASQVLHAKKDKDNIAAWSRNLNRILHIFNTELAMTLVADGHQNTSTGQGDATDQHRTTQASVSLGESPPPPPRACFGRDKLIEEIIGLAENLEPVALIGAGGIGKTSIALAVLHHDRVKDRFGDNRRFIRCDRFPASYLHFLARISQVIGAGVENPEDLTPLRPSLSSREMILFLDNAESILDPQGADSRKIYAVVEELSRFENICLGITSRITTVPPHCKRPVLPTLSADSACEIFYAIYTNSGQSDVIGELVRQLDFHALSITLLATTAAHNGWDHNRLAKEWDARRVQVLRTHHNESLAATIELSLDSPTFRQLIPSSKSHRVAASPTFRKLIPSPILRKIPPSARELLEVVAFFPQGIDEKNLDWLFPTTSNREDIFDKFCILSLTHRNNGFITMLAPIRDYLCPLNPESSSLLCATKDRYFTRLSVHLDPDEPGFQEAEWIKSEDVNVEHLLDVFTSINPNTRDVWKACCHFMKHLYWHKPRNTLLGSKIEDLPEGHQSKAECLFDLSALFGEVGNHTERKRLLIRTLTLEREKGDDARVAQTLKFLCDVNRMLGLYTEGIRQAEEALEIHKRRGNTINQAHCLKELAWLLLDDDQLDGAENAASCAIDLIPEKGQAFLLCQSHRVLGKIYRCKGKKEKALDHFETALRIASRFNWQDSLFWIHYHMAALFSSEGEPGTANTHIQQAKSHAVDDAYKLGHAMELQAWIWLEQCRLEDARSEGLAALEIYERLGAAKDAGDCREILQAIEQLNKRSKARLSRANQIPVHHLAYPLEALNMDSDRPLVLE</sequence>
<dbReference type="OrthoDB" id="1534087at2759"/>
<protein>
    <recommendedName>
        <fullName evidence="5">NB-ARC domain-containing protein</fullName>
    </recommendedName>
</protein>
<dbReference type="CDD" id="cd21037">
    <property type="entry name" value="MLKL_NTD"/>
    <property type="match status" value="1"/>
</dbReference>
<reference evidence="3" key="1">
    <citation type="journal article" date="2020" name="Nat. Commun.">
        <title>Large-scale genome sequencing of mycorrhizal fungi provides insights into the early evolution of symbiotic traits.</title>
        <authorList>
            <person name="Miyauchi S."/>
            <person name="Kiss E."/>
            <person name="Kuo A."/>
            <person name="Drula E."/>
            <person name="Kohler A."/>
            <person name="Sanchez-Garcia M."/>
            <person name="Morin E."/>
            <person name="Andreopoulos B."/>
            <person name="Barry K.W."/>
            <person name="Bonito G."/>
            <person name="Buee M."/>
            <person name="Carver A."/>
            <person name="Chen C."/>
            <person name="Cichocki N."/>
            <person name="Clum A."/>
            <person name="Culley D."/>
            <person name="Crous P.W."/>
            <person name="Fauchery L."/>
            <person name="Girlanda M."/>
            <person name="Hayes R.D."/>
            <person name="Keri Z."/>
            <person name="LaButti K."/>
            <person name="Lipzen A."/>
            <person name="Lombard V."/>
            <person name="Magnuson J."/>
            <person name="Maillard F."/>
            <person name="Murat C."/>
            <person name="Nolan M."/>
            <person name="Ohm R.A."/>
            <person name="Pangilinan J."/>
            <person name="Pereira M.F."/>
            <person name="Perotto S."/>
            <person name="Peter M."/>
            <person name="Pfister S."/>
            <person name="Riley R."/>
            <person name="Sitrit Y."/>
            <person name="Stielow J.B."/>
            <person name="Szollosi G."/>
            <person name="Zifcakova L."/>
            <person name="Stursova M."/>
            <person name="Spatafora J.W."/>
            <person name="Tedersoo L."/>
            <person name="Vaario L.M."/>
            <person name="Yamada A."/>
            <person name="Yan M."/>
            <person name="Wang P."/>
            <person name="Xu J."/>
            <person name="Bruns T."/>
            <person name="Baldrian P."/>
            <person name="Vilgalys R."/>
            <person name="Dunand C."/>
            <person name="Henrissat B."/>
            <person name="Grigoriev I.V."/>
            <person name="Hibbett D."/>
            <person name="Nagy L.G."/>
            <person name="Martin F.M."/>
        </authorList>
    </citation>
    <scope>NUCLEOTIDE SEQUENCE</scope>
    <source>
        <strain evidence="3">UH-Tt-Lm1</strain>
    </source>
</reference>
<dbReference type="SUPFAM" id="SSF52540">
    <property type="entry name" value="P-loop containing nucleoside triphosphate hydrolases"/>
    <property type="match status" value="1"/>
</dbReference>
<proteinExistence type="predicted"/>
<keyword evidence="4" id="KW-1185">Reference proteome</keyword>
<dbReference type="InterPro" id="IPR027417">
    <property type="entry name" value="P-loop_NTPase"/>
</dbReference>
<dbReference type="InterPro" id="IPR011990">
    <property type="entry name" value="TPR-like_helical_dom_sf"/>
</dbReference>
<dbReference type="Proteomes" id="UP000736335">
    <property type="component" value="Unassembled WGS sequence"/>
</dbReference>
<organism evidence="3 4">
    <name type="scientific">Thelephora terrestris</name>
    <dbReference type="NCBI Taxonomy" id="56493"/>
    <lineage>
        <taxon>Eukaryota</taxon>
        <taxon>Fungi</taxon>
        <taxon>Dikarya</taxon>
        <taxon>Basidiomycota</taxon>
        <taxon>Agaricomycotina</taxon>
        <taxon>Agaricomycetes</taxon>
        <taxon>Thelephorales</taxon>
        <taxon>Thelephoraceae</taxon>
        <taxon>Thelephora</taxon>
    </lineage>
</organism>
<dbReference type="Gene3D" id="1.25.40.10">
    <property type="entry name" value="Tetratricopeptide repeat domain"/>
    <property type="match status" value="2"/>
</dbReference>
<dbReference type="EMBL" id="WIUZ02000010">
    <property type="protein sequence ID" value="KAF9783125.1"/>
    <property type="molecule type" value="Genomic_DNA"/>
</dbReference>
<dbReference type="SMART" id="SM00028">
    <property type="entry name" value="TPR"/>
    <property type="match status" value="3"/>
</dbReference>
<reference evidence="3" key="2">
    <citation type="submission" date="2020-11" db="EMBL/GenBank/DDBJ databases">
        <authorList>
            <consortium name="DOE Joint Genome Institute"/>
            <person name="Kuo A."/>
            <person name="Miyauchi S."/>
            <person name="Kiss E."/>
            <person name="Drula E."/>
            <person name="Kohler A."/>
            <person name="Sanchez-Garcia M."/>
            <person name="Andreopoulos B."/>
            <person name="Barry K.W."/>
            <person name="Bonito G."/>
            <person name="Buee M."/>
            <person name="Carver A."/>
            <person name="Chen C."/>
            <person name="Cichocki N."/>
            <person name="Clum A."/>
            <person name="Culley D."/>
            <person name="Crous P.W."/>
            <person name="Fauchery L."/>
            <person name="Girlanda M."/>
            <person name="Hayes R."/>
            <person name="Keri Z."/>
            <person name="Labutti K."/>
            <person name="Lipzen A."/>
            <person name="Lombard V."/>
            <person name="Magnuson J."/>
            <person name="Maillard F."/>
            <person name="Morin E."/>
            <person name="Murat C."/>
            <person name="Nolan M."/>
            <person name="Ohm R."/>
            <person name="Pangilinan J."/>
            <person name="Pereira M."/>
            <person name="Perotto S."/>
            <person name="Peter M."/>
            <person name="Riley R."/>
            <person name="Sitrit Y."/>
            <person name="Stielow B."/>
            <person name="Szollosi G."/>
            <person name="Zifcakova L."/>
            <person name="Stursova M."/>
            <person name="Spatafora J.W."/>
            <person name="Tedersoo L."/>
            <person name="Vaario L.-M."/>
            <person name="Yamada A."/>
            <person name="Yan M."/>
            <person name="Wang P."/>
            <person name="Xu J."/>
            <person name="Bruns T."/>
            <person name="Baldrian P."/>
            <person name="Vilgalys R."/>
            <person name="Henrissat B."/>
            <person name="Grigoriev I.V."/>
            <person name="Hibbett D."/>
            <person name="Nagy L.G."/>
            <person name="Martin F.M."/>
        </authorList>
    </citation>
    <scope>NUCLEOTIDE SEQUENCE</scope>
    <source>
        <strain evidence="3">UH-Tt-Lm1</strain>
    </source>
</reference>
<dbReference type="AlphaFoldDB" id="A0A9P6L5G5"/>
<evidence type="ECO:0008006" key="5">
    <source>
        <dbReference type="Google" id="ProtNLM"/>
    </source>
</evidence>